<dbReference type="AlphaFoldDB" id="A0A1N7S3G3"/>
<dbReference type="EMBL" id="CYGX02000032">
    <property type="protein sequence ID" value="SIT41848.1"/>
    <property type="molecule type" value="Genomic_DNA"/>
</dbReference>
<sequence>MTRCVERGACRRTRHSSAQVSRPASRAARPARRVAVSNNTDNLWITLWKTCHQTGREGRAERFGSAVSASVDI</sequence>
<name>A0A1N7S3G3_9BURK</name>
<feature type="compositionally biased region" description="Low complexity" evidence="1">
    <location>
        <begin position="16"/>
        <end position="34"/>
    </location>
</feature>
<keyword evidence="3" id="KW-1185">Reference proteome</keyword>
<organism evidence="2 3">
    <name type="scientific">Paraburkholderia ribeironis</name>
    <dbReference type="NCBI Taxonomy" id="1247936"/>
    <lineage>
        <taxon>Bacteria</taxon>
        <taxon>Pseudomonadati</taxon>
        <taxon>Pseudomonadota</taxon>
        <taxon>Betaproteobacteria</taxon>
        <taxon>Burkholderiales</taxon>
        <taxon>Burkholderiaceae</taxon>
        <taxon>Paraburkholderia</taxon>
    </lineage>
</organism>
<feature type="region of interest" description="Disordered" evidence="1">
    <location>
        <begin position="1"/>
        <end position="34"/>
    </location>
</feature>
<proteinExistence type="predicted"/>
<evidence type="ECO:0000313" key="3">
    <source>
        <dbReference type="Proteomes" id="UP000187012"/>
    </source>
</evidence>
<dbReference type="STRING" id="1247936.BN2475_320059"/>
<evidence type="ECO:0000313" key="2">
    <source>
        <dbReference type="EMBL" id="SIT41848.1"/>
    </source>
</evidence>
<reference evidence="2 3" key="1">
    <citation type="submission" date="2016-12" db="EMBL/GenBank/DDBJ databases">
        <authorList>
            <person name="Song W.-J."/>
            <person name="Kurnit D.M."/>
        </authorList>
    </citation>
    <scope>NUCLEOTIDE SEQUENCE [LARGE SCALE GENOMIC DNA]</scope>
    <source>
        <strain evidence="2 3">STM7296</strain>
    </source>
</reference>
<accession>A0A1N7S3G3</accession>
<protein>
    <submittedName>
        <fullName evidence="2">Uncharacterized protein</fullName>
    </submittedName>
</protein>
<evidence type="ECO:0000256" key="1">
    <source>
        <dbReference type="SAM" id="MobiDB-lite"/>
    </source>
</evidence>
<gene>
    <name evidence="2" type="ORF">BN2475_320059</name>
</gene>
<dbReference type="Proteomes" id="UP000187012">
    <property type="component" value="Unassembled WGS sequence"/>
</dbReference>